<organism evidence="2 3">
    <name type="scientific">Vigna unguiculata</name>
    <name type="common">Cowpea</name>
    <dbReference type="NCBI Taxonomy" id="3917"/>
    <lineage>
        <taxon>Eukaryota</taxon>
        <taxon>Viridiplantae</taxon>
        <taxon>Streptophyta</taxon>
        <taxon>Embryophyta</taxon>
        <taxon>Tracheophyta</taxon>
        <taxon>Spermatophyta</taxon>
        <taxon>Magnoliopsida</taxon>
        <taxon>eudicotyledons</taxon>
        <taxon>Gunneridae</taxon>
        <taxon>Pentapetalae</taxon>
        <taxon>rosids</taxon>
        <taxon>fabids</taxon>
        <taxon>Fabales</taxon>
        <taxon>Fabaceae</taxon>
        <taxon>Papilionoideae</taxon>
        <taxon>50 kb inversion clade</taxon>
        <taxon>NPAAA clade</taxon>
        <taxon>indigoferoid/millettioid clade</taxon>
        <taxon>Phaseoleae</taxon>
        <taxon>Vigna</taxon>
    </lineage>
</organism>
<evidence type="ECO:0000256" key="1">
    <source>
        <dbReference type="SAM" id="SignalP"/>
    </source>
</evidence>
<reference evidence="2 3" key="1">
    <citation type="submission" date="2019-04" db="EMBL/GenBank/DDBJ databases">
        <title>An improved genome assembly and genetic linkage map for asparagus bean, Vigna unguiculata ssp. sesquipedialis.</title>
        <authorList>
            <person name="Xia Q."/>
            <person name="Zhang R."/>
            <person name="Dong Y."/>
        </authorList>
    </citation>
    <scope>NUCLEOTIDE SEQUENCE [LARGE SCALE GENOMIC DNA]</scope>
    <source>
        <tissue evidence="2">Leaf</tissue>
    </source>
</reference>
<evidence type="ECO:0000313" key="2">
    <source>
        <dbReference type="EMBL" id="QCE08905.1"/>
    </source>
</evidence>
<feature type="chain" id="PRO_5020033820" evidence="1">
    <location>
        <begin position="22"/>
        <end position="155"/>
    </location>
</feature>
<dbReference type="AlphaFoldDB" id="A0A4D6N9S7"/>
<feature type="signal peptide" evidence="1">
    <location>
        <begin position="1"/>
        <end position="21"/>
    </location>
</feature>
<accession>A0A4D6N9S7</accession>
<proteinExistence type="predicted"/>
<sequence>MNVLIWTIILTFCIIVAFSHATPNVTQRQAIRSSKFNQTQHQMNEGCSYVVNIYTSCSSSFYARGQINLLFGDADGNEVHVPEVHGPFDDCTTNTYDIYGACANQICHLHLYWIGDEDWILEKVSIHSNYYDPVTFYYHTYISEGASYDFDYCDY</sequence>
<dbReference type="Pfam" id="PF06232">
    <property type="entry name" value="ATS3"/>
    <property type="match status" value="1"/>
</dbReference>
<dbReference type="PANTHER" id="PTHR31718">
    <property type="entry name" value="PLAT DOMAIN-CONTAINING PROTEIN"/>
    <property type="match status" value="1"/>
</dbReference>
<keyword evidence="1" id="KW-0732">Signal</keyword>
<name>A0A4D6N9S7_VIGUN</name>
<dbReference type="InterPro" id="IPR010417">
    <property type="entry name" value="Embryo-specific_ATS3"/>
</dbReference>
<dbReference type="PANTHER" id="PTHR31718:SF31">
    <property type="entry name" value="OS01G0172800 PROTEIN"/>
    <property type="match status" value="1"/>
</dbReference>
<dbReference type="EMBL" id="CP039354">
    <property type="protein sequence ID" value="QCE08905.1"/>
    <property type="molecule type" value="Genomic_DNA"/>
</dbReference>
<dbReference type="InterPro" id="IPR036392">
    <property type="entry name" value="PLAT/LH2_dom_sf"/>
</dbReference>
<protein>
    <submittedName>
        <fullName evidence="2">Embryo-specific 3</fullName>
    </submittedName>
</protein>
<dbReference type="Proteomes" id="UP000501690">
    <property type="component" value="Linkage Group LG10"/>
</dbReference>
<evidence type="ECO:0000313" key="3">
    <source>
        <dbReference type="Proteomes" id="UP000501690"/>
    </source>
</evidence>
<dbReference type="SUPFAM" id="SSF49723">
    <property type="entry name" value="Lipase/lipooxygenase domain (PLAT/LH2 domain)"/>
    <property type="match status" value="1"/>
</dbReference>
<gene>
    <name evidence="2" type="ORF">DEO72_LG10g123</name>
</gene>
<keyword evidence="3" id="KW-1185">Reference proteome</keyword>